<comment type="caution">
    <text evidence="2">The sequence shown here is derived from an EMBL/GenBank/DDBJ whole genome shotgun (WGS) entry which is preliminary data.</text>
</comment>
<keyword evidence="3" id="KW-1185">Reference proteome</keyword>
<dbReference type="EMBL" id="JAPNKE010000002">
    <property type="protein sequence ID" value="MCY1013437.1"/>
    <property type="molecule type" value="Genomic_DNA"/>
</dbReference>
<organism evidence="2 3">
    <name type="scientific">Nannocystis pusilla</name>
    <dbReference type="NCBI Taxonomy" id="889268"/>
    <lineage>
        <taxon>Bacteria</taxon>
        <taxon>Pseudomonadati</taxon>
        <taxon>Myxococcota</taxon>
        <taxon>Polyangia</taxon>
        <taxon>Nannocystales</taxon>
        <taxon>Nannocystaceae</taxon>
        <taxon>Nannocystis</taxon>
    </lineage>
</organism>
<accession>A0A9X3J250</accession>
<name>A0A9X3J250_9BACT</name>
<dbReference type="RefSeq" id="WP_267777375.1">
    <property type="nucleotide sequence ID" value="NZ_JAPNKE010000002.1"/>
</dbReference>
<protein>
    <submittedName>
        <fullName evidence="2">Uncharacterized protein</fullName>
    </submittedName>
</protein>
<dbReference type="Proteomes" id="UP001150924">
    <property type="component" value="Unassembled WGS sequence"/>
</dbReference>
<feature type="region of interest" description="Disordered" evidence="1">
    <location>
        <begin position="41"/>
        <end position="61"/>
    </location>
</feature>
<evidence type="ECO:0000313" key="3">
    <source>
        <dbReference type="Proteomes" id="UP001150924"/>
    </source>
</evidence>
<sequence length="77" mass="7985">MDERGEALLEGRKLRDEGPVVMDAVATAAVQGEAKAIGADHTLQAGDQAGQSALGPDKDRRVARHADIPAVGVVLEL</sequence>
<dbReference type="AlphaFoldDB" id="A0A9X3J250"/>
<evidence type="ECO:0000313" key="2">
    <source>
        <dbReference type="EMBL" id="MCY1013437.1"/>
    </source>
</evidence>
<evidence type="ECO:0000256" key="1">
    <source>
        <dbReference type="SAM" id="MobiDB-lite"/>
    </source>
</evidence>
<proteinExistence type="predicted"/>
<gene>
    <name evidence="2" type="ORF">OV079_49505</name>
</gene>
<reference evidence="2" key="1">
    <citation type="submission" date="2022-11" db="EMBL/GenBank/DDBJ databases">
        <title>Minimal conservation of predation-associated metabolite biosynthetic gene clusters underscores biosynthetic potential of Myxococcota including descriptions for ten novel species: Archangium lansinium sp. nov., Myxococcus landrumus sp. nov., Nannocystis bai.</title>
        <authorList>
            <person name="Ahearne A."/>
            <person name="Stevens C."/>
            <person name="Phillips K."/>
        </authorList>
    </citation>
    <scope>NUCLEOTIDE SEQUENCE</scope>
    <source>
        <strain evidence="2">Na p29</strain>
    </source>
</reference>